<dbReference type="AlphaFoldDB" id="A0A6C2U622"/>
<evidence type="ECO:0000256" key="3">
    <source>
        <dbReference type="ARBA" id="ARBA00022692"/>
    </source>
</evidence>
<keyword evidence="7 9" id="KW-0472">Membrane</keyword>
<feature type="transmembrane region" description="Helical" evidence="9">
    <location>
        <begin position="6"/>
        <end position="31"/>
    </location>
</feature>
<feature type="compositionally biased region" description="Acidic residues" evidence="8">
    <location>
        <begin position="141"/>
        <end position="156"/>
    </location>
</feature>
<dbReference type="EMBL" id="CAAHFG010000002">
    <property type="protein sequence ID" value="VGO15528.1"/>
    <property type="molecule type" value="Genomic_DNA"/>
</dbReference>
<reference evidence="10 11" key="1">
    <citation type="submission" date="2019-04" db="EMBL/GenBank/DDBJ databases">
        <authorList>
            <person name="Van Vliet M D."/>
        </authorList>
    </citation>
    <scope>NUCLEOTIDE SEQUENCE [LARGE SCALE GENOMIC DNA]</scope>
    <source>
        <strain evidence="10 11">F1</strain>
    </source>
</reference>
<evidence type="ECO:0000313" key="10">
    <source>
        <dbReference type="EMBL" id="VGO15528.1"/>
    </source>
</evidence>
<evidence type="ECO:0000256" key="4">
    <source>
        <dbReference type="ARBA" id="ARBA00022927"/>
    </source>
</evidence>
<dbReference type="RefSeq" id="WP_136081085.1">
    <property type="nucleotide sequence ID" value="NZ_CAAHFG010000002.1"/>
</dbReference>
<feature type="compositionally biased region" description="Acidic residues" evidence="8">
    <location>
        <begin position="74"/>
        <end position="113"/>
    </location>
</feature>
<evidence type="ECO:0000313" key="11">
    <source>
        <dbReference type="Proteomes" id="UP000366872"/>
    </source>
</evidence>
<sequence length="156" mass="17631">MMDSLFQLAFIGPGGPEFLVVMLVLLLMFGAKDAPRIFRKINEMINSVRNTADSFKREIMYSDMGNHTSSDPANMDEESYDHDDDYDYGDDYDYEDDYSDDGIDNPDDVDYSDETFKNLEKDLEEPVAESTAVKPVAEPEPAPEDAEEEDGDARKA</sequence>
<evidence type="ECO:0000256" key="7">
    <source>
        <dbReference type="ARBA" id="ARBA00023136"/>
    </source>
</evidence>
<evidence type="ECO:0000256" key="6">
    <source>
        <dbReference type="ARBA" id="ARBA00023010"/>
    </source>
</evidence>
<protein>
    <recommendedName>
        <fullName evidence="12">Sec-independent protein translocase protein TatA</fullName>
    </recommendedName>
</protein>
<proteinExistence type="predicted"/>
<keyword evidence="6" id="KW-0811">Translocation</keyword>
<dbReference type="Pfam" id="PF02416">
    <property type="entry name" value="TatA_B_E"/>
    <property type="match status" value="1"/>
</dbReference>
<keyword evidence="5 9" id="KW-1133">Transmembrane helix</keyword>
<evidence type="ECO:0000256" key="1">
    <source>
        <dbReference type="ARBA" id="ARBA00004167"/>
    </source>
</evidence>
<dbReference type="Proteomes" id="UP000366872">
    <property type="component" value="Unassembled WGS sequence"/>
</dbReference>
<feature type="region of interest" description="Disordered" evidence="8">
    <location>
        <begin position="63"/>
        <end position="156"/>
    </location>
</feature>
<evidence type="ECO:0000256" key="9">
    <source>
        <dbReference type="SAM" id="Phobius"/>
    </source>
</evidence>
<organism evidence="10 11">
    <name type="scientific">Pontiella desulfatans</name>
    <dbReference type="NCBI Taxonomy" id="2750659"/>
    <lineage>
        <taxon>Bacteria</taxon>
        <taxon>Pseudomonadati</taxon>
        <taxon>Kiritimatiellota</taxon>
        <taxon>Kiritimatiellia</taxon>
        <taxon>Kiritimatiellales</taxon>
        <taxon>Pontiellaceae</taxon>
        <taxon>Pontiella</taxon>
    </lineage>
</organism>
<evidence type="ECO:0000256" key="5">
    <source>
        <dbReference type="ARBA" id="ARBA00022989"/>
    </source>
</evidence>
<name>A0A6C2U622_PONDE</name>
<keyword evidence="3 9" id="KW-0812">Transmembrane</keyword>
<evidence type="ECO:0008006" key="12">
    <source>
        <dbReference type="Google" id="ProtNLM"/>
    </source>
</evidence>
<evidence type="ECO:0000256" key="2">
    <source>
        <dbReference type="ARBA" id="ARBA00022448"/>
    </source>
</evidence>
<gene>
    <name evidence="10" type="ORF">PDESU_04112</name>
</gene>
<accession>A0A6C2U622</accession>
<keyword evidence="4" id="KW-0653">Protein transport</keyword>
<dbReference type="Gene3D" id="1.20.5.3310">
    <property type="match status" value="1"/>
</dbReference>
<comment type="subcellular location">
    <subcellularLocation>
        <location evidence="1">Membrane</location>
        <topology evidence="1">Single-pass membrane protein</topology>
    </subcellularLocation>
</comment>
<evidence type="ECO:0000256" key="8">
    <source>
        <dbReference type="SAM" id="MobiDB-lite"/>
    </source>
</evidence>
<keyword evidence="2" id="KW-0813">Transport</keyword>
<dbReference type="InterPro" id="IPR003369">
    <property type="entry name" value="TatA/B/E"/>
</dbReference>
<keyword evidence="11" id="KW-1185">Reference proteome</keyword>